<comment type="similarity">
    <text evidence="12">Belongs to the cytochrome b561 family.</text>
</comment>
<organism evidence="15 16">
    <name type="scientific">Luteimonas deserti</name>
    <dbReference type="NCBI Taxonomy" id="2752306"/>
    <lineage>
        <taxon>Bacteria</taxon>
        <taxon>Pseudomonadati</taxon>
        <taxon>Pseudomonadota</taxon>
        <taxon>Gammaproteobacteria</taxon>
        <taxon>Lysobacterales</taxon>
        <taxon>Lysobacteraceae</taxon>
        <taxon>Luteimonas</taxon>
    </lineage>
</organism>
<dbReference type="PANTHER" id="PTHR30529">
    <property type="entry name" value="CYTOCHROME B561"/>
    <property type="match status" value="1"/>
</dbReference>
<dbReference type="PANTHER" id="PTHR30529:SF7">
    <property type="entry name" value="CYTOCHROME B561 BACTERIAL_NI-HYDROGENASE DOMAIN-CONTAINING PROTEIN"/>
    <property type="match status" value="1"/>
</dbReference>
<evidence type="ECO:0000256" key="1">
    <source>
        <dbReference type="ARBA" id="ARBA00001970"/>
    </source>
</evidence>
<evidence type="ECO:0000256" key="4">
    <source>
        <dbReference type="ARBA" id="ARBA00022475"/>
    </source>
</evidence>
<protein>
    <submittedName>
        <fullName evidence="15">Cytochrome b</fullName>
    </submittedName>
</protein>
<dbReference type="Proteomes" id="UP000589896">
    <property type="component" value="Unassembled WGS sequence"/>
</dbReference>
<evidence type="ECO:0000256" key="7">
    <source>
        <dbReference type="ARBA" id="ARBA00022723"/>
    </source>
</evidence>
<evidence type="ECO:0000256" key="5">
    <source>
        <dbReference type="ARBA" id="ARBA00022617"/>
    </source>
</evidence>
<keyword evidence="4" id="KW-1003">Cell membrane</keyword>
<reference evidence="15 16" key="1">
    <citation type="submission" date="2020-07" db="EMBL/GenBank/DDBJ databases">
        <title>isolation of Luteimonas sp. SJ-16.</title>
        <authorList>
            <person name="Huang X.-X."/>
            <person name="Xu L."/>
            <person name="Sun J.-Q."/>
        </authorList>
    </citation>
    <scope>NUCLEOTIDE SEQUENCE [LARGE SCALE GENOMIC DNA]</scope>
    <source>
        <strain evidence="15 16">SJ-16</strain>
    </source>
</reference>
<dbReference type="GO" id="GO:0046872">
    <property type="term" value="F:metal ion binding"/>
    <property type="evidence" value="ECO:0007669"/>
    <property type="project" value="UniProtKB-KW"/>
</dbReference>
<gene>
    <name evidence="15" type="ORF">H0E82_07020</name>
</gene>
<evidence type="ECO:0000256" key="8">
    <source>
        <dbReference type="ARBA" id="ARBA00022982"/>
    </source>
</evidence>
<dbReference type="GO" id="GO:0020037">
    <property type="term" value="F:heme binding"/>
    <property type="evidence" value="ECO:0007669"/>
    <property type="project" value="TreeGrafter"/>
</dbReference>
<dbReference type="GO" id="GO:0005886">
    <property type="term" value="C:plasma membrane"/>
    <property type="evidence" value="ECO:0007669"/>
    <property type="project" value="UniProtKB-SubCell"/>
</dbReference>
<dbReference type="GO" id="GO:0022904">
    <property type="term" value="P:respiratory electron transport chain"/>
    <property type="evidence" value="ECO:0007669"/>
    <property type="project" value="InterPro"/>
</dbReference>
<evidence type="ECO:0000256" key="11">
    <source>
        <dbReference type="ARBA" id="ARBA00023136"/>
    </source>
</evidence>
<comment type="cofactor">
    <cofactor evidence="1">
        <name>heme b</name>
        <dbReference type="ChEBI" id="CHEBI:60344"/>
    </cofactor>
</comment>
<proteinExistence type="inferred from homology"/>
<dbReference type="SUPFAM" id="SSF81342">
    <property type="entry name" value="Transmembrane di-heme cytochromes"/>
    <property type="match status" value="1"/>
</dbReference>
<dbReference type="EMBL" id="JACCJZ010000013">
    <property type="protein sequence ID" value="NYZ62515.1"/>
    <property type="molecule type" value="Genomic_DNA"/>
</dbReference>
<comment type="subcellular location">
    <subcellularLocation>
        <location evidence="2">Cell membrane</location>
        <topology evidence="2">Multi-pass membrane protein</topology>
    </subcellularLocation>
</comment>
<accession>A0A7Z0QT25</accession>
<dbReference type="InterPro" id="IPR052168">
    <property type="entry name" value="Cytochrome_b561_oxidase"/>
</dbReference>
<keyword evidence="16" id="KW-1185">Reference proteome</keyword>
<dbReference type="Gene3D" id="1.20.950.20">
    <property type="entry name" value="Transmembrane di-heme cytochromes, Chain C"/>
    <property type="match status" value="1"/>
</dbReference>
<name>A0A7Z0QT25_9GAMM</name>
<keyword evidence="10" id="KW-0408">Iron</keyword>
<dbReference type="RefSeq" id="WP_180544726.1">
    <property type="nucleotide sequence ID" value="NZ_JACCJZ010000013.1"/>
</dbReference>
<evidence type="ECO:0000256" key="13">
    <source>
        <dbReference type="SAM" id="Phobius"/>
    </source>
</evidence>
<dbReference type="AlphaFoldDB" id="A0A7Z0QT25"/>
<feature type="domain" description="Cytochrome b561 bacterial/Ni-hydrogenase" evidence="14">
    <location>
        <begin position="9"/>
        <end position="179"/>
    </location>
</feature>
<feature type="transmembrane region" description="Helical" evidence="13">
    <location>
        <begin position="12"/>
        <end position="36"/>
    </location>
</feature>
<evidence type="ECO:0000256" key="9">
    <source>
        <dbReference type="ARBA" id="ARBA00022989"/>
    </source>
</evidence>
<dbReference type="GO" id="GO:0009055">
    <property type="term" value="F:electron transfer activity"/>
    <property type="evidence" value="ECO:0007669"/>
    <property type="project" value="InterPro"/>
</dbReference>
<keyword evidence="3" id="KW-0813">Transport</keyword>
<dbReference type="InterPro" id="IPR016174">
    <property type="entry name" value="Di-haem_cyt_TM"/>
</dbReference>
<feature type="transmembrane region" description="Helical" evidence="13">
    <location>
        <begin position="147"/>
        <end position="168"/>
    </location>
</feature>
<keyword evidence="9 13" id="KW-1133">Transmembrane helix</keyword>
<evidence type="ECO:0000259" key="14">
    <source>
        <dbReference type="Pfam" id="PF01292"/>
    </source>
</evidence>
<keyword evidence="11 13" id="KW-0472">Membrane</keyword>
<keyword evidence="7" id="KW-0479">Metal-binding</keyword>
<keyword evidence="6 13" id="KW-0812">Transmembrane</keyword>
<evidence type="ECO:0000256" key="6">
    <source>
        <dbReference type="ARBA" id="ARBA00022692"/>
    </source>
</evidence>
<feature type="transmembrane region" description="Helical" evidence="13">
    <location>
        <begin position="88"/>
        <end position="110"/>
    </location>
</feature>
<evidence type="ECO:0000313" key="16">
    <source>
        <dbReference type="Proteomes" id="UP000589896"/>
    </source>
</evidence>
<evidence type="ECO:0000256" key="3">
    <source>
        <dbReference type="ARBA" id="ARBA00022448"/>
    </source>
</evidence>
<sequence>MSLRNPPDRWGAVSQTLHWGVVLLILGIATIGLLMGDMRPSPAKVQAYALHKSLGLTLLALAVLRLCWRLAAGAPAPVAGTPRWQARVAAATHWMLYGLLFAIPLSGWTFNSAAGFPLQWFGLFNLPPLVGRDAALRAAAGDLHVRLFWTLVGVALLHAAAALHHHLIRRDATLVRMLPRAWSSSRGRPPSPLQD</sequence>
<comment type="caution">
    <text evidence="15">The sequence shown here is derived from an EMBL/GenBank/DDBJ whole genome shotgun (WGS) entry which is preliminary data.</text>
</comment>
<evidence type="ECO:0000256" key="10">
    <source>
        <dbReference type="ARBA" id="ARBA00023004"/>
    </source>
</evidence>
<evidence type="ECO:0000256" key="2">
    <source>
        <dbReference type="ARBA" id="ARBA00004651"/>
    </source>
</evidence>
<dbReference type="InterPro" id="IPR011577">
    <property type="entry name" value="Cyt_b561_bac/Ni-Hgenase"/>
</dbReference>
<keyword evidence="5" id="KW-0349">Heme</keyword>
<keyword evidence="8" id="KW-0249">Electron transport</keyword>
<evidence type="ECO:0000313" key="15">
    <source>
        <dbReference type="EMBL" id="NYZ62515.1"/>
    </source>
</evidence>
<evidence type="ECO:0000256" key="12">
    <source>
        <dbReference type="ARBA" id="ARBA00037975"/>
    </source>
</evidence>
<dbReference type="Pfam" id="PF01292">
    <property type="entry name" value="Ni_hydr_CYTB"/>
    <property type="match status" value="1"/>
</dbReference>